<proteinExistence type="predicted"/>
<name>A0ABP0IID4_9DINO</name>
<sequence>MAVLLIMVLVVTGMTCILALVLGRLVGGGEALLNLARDGSERKKIAKALKECTRVLLEVEERDLAEDLRSMNIYGLKALKAAISAVFVDVLERRSNLVPRVAVSSQGNTLHSNASTVAAGLLAAPAAAVDTATPSAVKTEEDAPNGLKAQSEEMEDSVQLITDPEQPEPIVATNL</sequence>
<evidence type="ECO:0000313" key="2">
    <source>
        <dbReference type="EMBL" id="CAK9001792.1"/>
    </source>
</evidence>
<gene>
    <name evidence="2" type="ORF">CCMP2556_LOCUS6600</name>
</gene>
<protein>
    <submittedName>
        <fullName evidence="2">Uncharacterized protein</fullName>
    </submittedName>
</protein>
<dbReference type="Proteomes" id="UP001642484">
    <property type="component" value="Unassembled WGS sequence"/>
</dbReference>
<organism evidence="2 3">
    <name type="scientific">Durusdinium trenchii</name>
    <dbReference type="NCBI Taxonomy" id="1381693"/>
    <lineage>
        <taxon>Eukaryota</taxon>
        <taxon>Sar</taxon>
        <taxon>Alveolata</taxon>
        <taxon>Dinophyceae</taxon>
        <taxon>Suessiales</taxon>
        <taxon>Symbiodiniaceae</taxon>
        <taxon>Durusdinium</taxon>
    </lineage>
</organism>
<dbReference type="EMBL" id="CAXAMN010002891">
    <property type="protein sequence ID" value="CAK9001792.1"/>
    <property type="molecule type" value="Genomic_DNA"/>
</dbReference>
<accession>A0ABP0IID4</accession>
<keyword evidence="3" id="KW-1185">Reference proteome</keyword>
<comment type="caution">
    <text evidence="2">The sequence shown here is derived from an EMBL/GenBank/DDBJ whole genome shotgun (WGS) entry which is preliminary data.</text>
</comment>
<evidence type="ECO:0000256" key="1">
    <source>
        <dbReference type="SAM" id="MobiDB-lite"/>
    </source>
</evidence>
<feature type="region of interest" description="Disordered" evidence="1">
    <location>
        <begin position="132"/>
        <end position="175"/>
    </location>
</feature>
<reference evidence="2 3" key="1">
    <citation type="submission" date="2024-02" db="EMBL/GenBank/DDBJ databases">
        <authorList>
            <person name="Chen Y."/>
            <person name="Shah S."/>
            <person name="Dougan E. K."/>
            <person name="Thang M."/>
            <person name="Chan C."/>
        </authorList>
    </citation>
    <scope>NUCLEOTIDE SEQUENCE [LARGE SCALE GENOMIC DNA]</scope>
</reference>
<evidence type="ECO:0000313" key="3">
    <source>
        <dbReference type="Proteomes" id="UP001642484"/>
    </source>
</evidence>